<accession>B8GRF6</accession>
<dbReference type="Pfam" id="PF00015">
    <property type="entry name" value="MCPsignal"/>
    <property type="match status" value="1"/>
</dbReference>
<dbReference type="Proteomes" id="UP000002383">
    <property type="component" value="Chromosome"/>
</dbReference>
<dbReference type="Pfam" id="PF00672">
    <property type="entry name" value="HAMP"/>
    <property type="match status" value="1"/>
</dbReference>
<feature type="domain" description="HAMP" evidence="8">
    <location>
        <begin position="107"/>
        <end position="161"/>
    </location>
</feature>
<proteinExistence type="inferred from homology"/>
<dbReference type="PROSITE" id="PS50111">
    <property type="entry name" value="CHEMOTAXIS_TRANSDUC_2"/>
    <property type="match status" value="1"/>
</dbReference>
<dbReference type="InterPro" id="IPR003660">
    <property type="entry name" value="HAMP_dom"/>
</dbReference>
<feature type="transmembrane region" description="Helical" evidence="6">
    <location>
        <begin position="20"/>
        <end position="41"/>
    </location>
</feature>
<evidence type="ECO:0000313" key="9">
    <source>
        <dbReference type="EMBL" id="ACL72510.1"/>
    </source>
</evidence>
<evidence type="ECO:0000256" key="4">
    <source>
        <dbReference type="PROSITE-ProRule" id="PRU00284"/>
    </source>
</evidence>
<dbReference type="CDD" id="cd11386">
    <property type="entry name" value="MCP_signal"/>
    <property type="match status" value="1"/>
</dbReference>
<keyword evidence="6" id="KW-0472">Membrane</keyword>
<keyword evidence="5" id="KW-0175">Coiled coil</keyword>
<keyword evidence="6" id="KW-0812">Transmembrane</keyword>
<dbReference type="KEGG" id="tgr:Tgr7_1425"/>
<dbReference type="PANTHER" id="PTHR32089:SF112">
    <property type="entry name" value="LYSOZYME-LIKE PROTEIN-RELATED"/>
    <property type="match status" value="1"/>
</dbReference>
<keyword evidence="2 4" id="KW-0807">Transducer</keyword>
<dbReference type="STRING" id="396588.Tgr7_1425"/>
<dbReference type="SMART" id="SM00304">
    <property type="entry name" value="HAMP"/>
    <property type="match status" value="2"/>
</dbReference>
<dbReference type="Gene3D" id="1.10.287.950">
    <property type="entry name" value="Methyl-accepting chemotaxis protein"/>
    <property type="match status" value="1"/>
</dbReference>
<sequence precursor="true">MAAAIEARGFFSAMKLATRFALVLAAVLAFFCVLAVLLVNWQTGLVKAQLLNEVAQVMQSSQDAAVSRGRVSGLISDTMDGVAFKISLLMLVVAVGVVVTVYVQFVIMIRRRLQGLALRFREVSEGERDLRKRIQVRGDDGIDRLGRHFNTFLEKIHQTISEVVGASADLAASTVQVSSIARETTTSVTRQQGETEQVAAAMNEMTASAEEVARNASAAAQAAHQAEDEARRGRAVVGSAVESIGALSQEVSQANEVIQRLKGDSVQIGAVLDVIRAIAEQTNLLALNAAIEAARAGEQGRGFAVVADEVRTLASRVQRSTDEIQDMISRLQSGANDAVKVMDKGRERAMSAVDQATQAGEALKRITEAVTAINHMNSQIADAANQQSVVAREIDVSITNISHLATGTADGASRTAGESEKLARLADKVQTLVGQFRV</sequence>
<dbReference type="HOGENOM" id="CLU_000445_107_18_6"/>
<protein>
    <submittedName>
        <fullName evidence="9">Methyl-accepting chemotaxis sensory transducer</fullName>
    </submittedName>
</protein>
<dbReference type="CDD" id="cd06225">
    <property type="entry name" value="HAMP"/>
    <property type="match status" value="1"/>
</dbReference>
<comment type="similarity">
    <text evidence="3">Belongs to the methyl-accepting chemotaxis (MCP) protein family.</text>
</comment>
<evidence type="ECO:0000259" key="8">
    <source>
        <dbReference type="PROSITE" id="PS50885"/>
    </source>
</evidence>
<evidence type="ECO:0000313" key="10">
    <source>
        <dbReference type="Proteomes" id="UP000002383"/>
    </source>
</evidence>
<gene>
    <name evidence="9" type="ordered locus">Tgr7_1425</name>
</gene>
<dbReference type="PANTHER" id="PTHR32089">
    <property type="entry name" value="METHYL-ACCEPTING CHEMOTAXIS PROTEIN MCPB"/>
    <property type="match status" value="1"/>
</dbReference>
<dbReference type="EMBL" id="CP001339">
    <property type="protein sequence ID" value="ACL72510.1"/>
    <property type="molecule type" value="Genomic_DNA"/>
</dbReference>
<keyword evidence="10" id="KW-1185">Reference proteome</keyword>
<evidence type="ECO:0000256" key="3">
    <source>
        <dbReference type="ARBA" id="ARBA00029447"/>
    </source>
</evidence>
<name>B8GRF6_THISH</name>
<organism evidence="9 10">
    <name type="scientific">Thioalkalivibrio sulfidiphilus (strain HL-EbGR7)</name>
    <dbReference type="NCBI Taxonomy" id="396588"/>
    <lineage>
        <taxon>Bacteria</taxon>
        <taxon>Pseudomonadati</taxon>
        <taxon>Pseudomonadota</taxon>
        <taxon>Gammaproteobacteria</taxon>
        <taxon>Chromatiales</taxon>
        <taxon>Ectothiorhodospiraceae</taxon>
        <taxon>Thioalkalivibrio</taxon>
    </lineage>
</organism>
<evidence type="ECO:0000256" key="5">
    <source>
        <dbReference type="SAM" id="Coils"/>
    </source>
</evidence>
<feature type="transmembrane region" description="Helical" evidence="6">
    <location>
        <begin position="86"/>
        <end position="109"/>
    </location>
</feature>
<dbReference type="SUPFAM" id="SSF58104">
    <property type="entry name" value="Methyl-accepting chemotaxis protein (MCP) signaling domain"/>
    <property type="match status" value="1"/>
</dbReference>
<dbReference type="eggNOG" id="COG0840">
    <property type="taxonomic scope" value="Bacteria"/>
</dbReference>
<evidence type="ECO:0000259" key="7">
    <source>
        <dbReference type="PROSITE" id="PS50111"/>
    </source>
</evidence>
<dbReference type="AlphaFoldDB" id="B8GRF6"/>
<evidence type="ECO:0000256" key="1">
    <source>
        <dbReference type="ARBA" id="ARBA00004370"/>
    </source>
</evidence>
<evidence type="ECO:0000256" key="2">
    <source>
        <dbReference type="ARBA" id="ARBA00023224"/>
    </source>
</evidence>
<dbReference type="InterPro" id="IPR004089">
    <property type="entry name" value="MCPsignal_dom"/>
</dbReference>
<reference evidence="9 10" key="1">
    <citation type="journal article" date="2011" name="Stand. Genomic Sci.">
        <title>Complete genome sequence of 'Thioalkalivibrio sulfidophilus' HL-EbGr7.</title>
        <authorList>
            <person name="Muyzer G."/>
            <person name="Sorokin D.Y."/>
            <person name="Mavromatis K."/>
            <person name="Lapidus A."/>
            <person name="Clum A."/>
            <person name="Ivanova N."/>
            <person name="Pati A."/>
            <person name="d'Haeseleer P."/>
            <person name="Woyke T."/>
            <person name="Kyrpides N.C."/>
        </authorList>
    </citation>
    <scope>NUCLEOTIDE SEQUENCE [LARGE SCALE GENOMIC DNA]</scope>
    <source>
        <strain evidence="9 10">HL-EbGR7</strain>
    </source>
</reference>
<dbReference type="GO" id="GO:0007165">
    <property type="term" value="P:signal transduction"/>
    <property type="evidence" value="ECO:0007669"/>
    <property type="project" value="UniProtKB-KW"/>
</dbReference>
<evidence type="ECO:0000256" key="6">
    <source>
        <dbReference type="SAM" id="Phobius"/>
    </source>
</evidence>
<keyword evidence="6" id="KW-1133">Transmembrane helix</keyword>
<dbReference type="GO" id="GO:0016020">
    <property type="term" value="C:membrane"/>
    <property type="evidence" value="ECO:0007669"/>
    <property type="project" value="UniProtKB-SubCell"/>
</dbReference>
<dbReference type="FunFam" id="1.10.287.950:FF:000001">
    <property type="entry name" value="Methyl-accepting chemotaxis sensory transducer"/>
    <property type="match status" value="1"/>
</dbReference>
<feature type="coiled-coil region" evidence="5">
    <location>
        <begin position="209"/>
        <end position="264"/>
    </location>
</feature>
<comment type="subcellular location">
    <subcellularLocation>
        <location evidence="1">Membrane</location>
    </subcellularLocation>
</comment>
<dbReference type="PROSITE" id="PS50885">
    <property type="entry name" value="HAMP"/>
    <property type="match status" value="1"/>
</dbReference>
<feature type="domain" description="Methyl-accepting transducer" evidence="7">
    <location>
        <begin position="166"/>
        <end position="402"/>
    </location>
</feature>
<dbReference type="GO" id="GO:0006935">
    <property type="term" value="P:chemotaxis"/>
    <property type="evidence" value="ECO:0007669"/>
    <property type="project" value="UniProtKB-ARBA"/>
</dbReference>
<dbReference type="SMART" id="SM00283">
    <property type="entry name" value="MA"/>
    <property type="match status" value="1"/>
</dbReference>